<feature type="binding site" evidence="10 11">
    <location>
        <position position="454"/>
    </location>
    <ligand>
        <name>Zn(2+)</name>
        <dbReference type="ChEBI" id="CHEBI:29105"/>
    </ligand>
</feature>
<gene>
    <name evidence="10" type="primary">rad50</name>
    <name evidence="14" type="ORF">AArcSt2_00495</name>
</gene>
<evidence type="ECO:0000256" key="4">
    <source>
        <dbReference type="ARBA" id="ARBA00022801"/>
    </source>
</evidence>
<evidence type="ECO:0000256" key="5">
    <source>
        <dbReference type="ARBA" id="ARBA00022833"/>
    </source>
</evidence>
<evidence type="ECO:0000256" key="3">
    <source>
        <dbReference type="ARBA" id="ARBA00022763"/>
    </source>
</evidence>
<dbReference type="RefSeq" id="WP_250582197.1">
    <property type="nucleotide sequence ID" value="NZ_JAKRVX010000001.1"/>
</dbReference>
<evidence type="ECO:0000256" key="11">
    <source>
        <dbReference type="PROSITE-ProRule" id="PRU00471"/>
    </source>
</evidence>
<keyword evidence="15" id="KW-1185">Reference proteome</keyword>
<reference evidence="14" key="2">
    <citation type="submission" date="2022-02" db="EMBL/GenBank/DDBJ databases">
        <authorList>
            <person name="Elcheninov A.G."/>
            <person name="Sorokin D.Y."/>
            <person name="Kublanov I.V."/>
        </authorList>
    </citation>
    <scope>NUCLEOTIDE SEQUENCE</scope>
    <source>
        <strain evidence="14">AArc-St2</strain>
    </source>
</reference>
<comment type="subunit">
    <text evidence="10">Homodimer. Forms a heterotetramer composed of two Mre11 subunits and two Rad50 subunits.</text>
</comment>
<dbReference type="GO" id="GO:0008270">
    <property type="term" value="F:zinc ion binding"/>
    <property type="evidence" value="ECO:0007669"/>
    <property type="project" value="UniProtKB-UniRule"/>
</dbReference>
<keyword evidence="4 10" id="KW-0378">Hydrolase</keyword>
<evidence type="ECO:0000256" key="6">
    <source>
        <dbReference type="ARBA" id="ARBA00022840"/>
    </source>
</evidence>
<dbReference type="SUPFAM" id="SSF52540">
    <property type="entry name" value="P-loop containing nucleoside triphosphate hydrolases"/>
    <property type="match status" value="1"/>
</dbReference>
<proteinExistence type="inferred from homology"/>
<dbReference type="GO" id="GO:0016887">
    <property type="term" value="F:ATP hydrolysis activity"/>
    <property type="evidence" value="ECO:0007669"/>
    <property type="project" value="UniProtKB-UniRule"/>
</dbReference>
<evidence type="ECO:0000256" key="2">
    <source>
        <dbReference type="ARBA" id="ARBA00022741"/>
    </source>
</evidence>
<dbReference type="Gene3D" id="1.10.287.1490">
    <property type="match status" value="2"/>
</dbReference>
<dbReference type="PANTHER" id="PTHR32114:SF2">
    <property type="entry name" value="ABC TRANSPORTER ABCH.3"/>
    <property type="match status" value="1"/>
</dbReference>
<keyword evidence="5 10" id="KW-0862">Zinc</keyword>
<keyword evidence="7" id="KW-0175">Coiled coil</keyword>
<dbReference type="EMBL" id="JAKRVX010000001">
    <property type="protein sequence ID" value="MCL9815414.1"/>
    <property type="molecule type" value="Genomic_DNA"/>
</dbReference>
<evidence type="ECO:0000256" key="7">
    <source>
        <dbReference type="ARBA" id="ARBA00023054"/>
    </source>
</evidence>
<dbReference type="Gene3D" id="3.40.50.300">
    <property type="entry name" value="P-loop containing nucleotide triphosphate hydrolases"/>
    <property type="match status" value="2"/>
</dbReference>
<dbReference type="Pfam" id="PF13175">
    <property type="entry name" value="AAA_15"/>
    <property type="match status" value="1"/>
</dbReference>
<keyword evidence="2 10" id="KW-0547">Nucleotide-binding</keyword>
<comment type="domain">
    <text evidence="10">The two conserved Cys that bind zinc constitute the zinc-hook, which separates the large intramolecular coiled coil regions. The 2 Cys residues coordinate one molecule of zinc with the help of the 2 Cys residues of the zinc-hook of another Rad50 molecule, thereby forming a V-shaped homodimer.</text>
</comment>
<dbReference type="PROSITE" id="PS51131">
    <property type="entry name" value="ZN_HOOK"/>
    <property type="match status" value="1"/>
</dbReference>
<organism evidence="14 15">
    <name type="scientific">Natronocalculus amylovorans</name>
    <dbReference type="NCBI Taxonomy" id="2917812"/>
    <lineage>
        <taxon>Archaea</taxon>
        <taxon>Methanobacteriati</taxon>
        <taxon>Methanobacteriota</taxon>
        <taxon>Stenosarchaea group</taxon>
        <taxon>Halobacteria</taxon>
        <taxon>Halobacteriales</taxon>
        <taxon>Haloferacaceae</taxon>
        <taxon>Natronocalculus</taxon>
    </lineage>
</organism>
<comment type="function">
    <text evidence="10">Part of the Rad50/Mre11 complex, which is involved in the early steps of DNA double-strand break (DSB) repair. Rad50 controls the balance between DNA end bridging and DNA resection via ATP-dependent structural rearrangements of the Rad50/Mre11 complex.</text>
</comment>
<feature type="binding site" evidence="10">
    <location>
        <position position="12"/>
    </location>
    <ligand>
        <name>ATP</name>
        <dbReference type="ChEBI" id="CHEBI:30616"/>
    </ligand>
</feature>
<protein>
    <recommendedName>
        <fullName evidence="10">DNA double-strand break repair Rad50 ATPase</fullName>
    </recommendedName>
</protein>
<evidence type="ECO:0000256" key="8">
    <source>
        <dbReference type="ARBA" id="ARBA00023204"/>
    </source>
</evidence>
<comment type="similarity">
    <text evidence="9">Belongs to the Sph1/Sph2 family.</text>
</comment>
<dbReference type="AlphaFoldDB" id="A0AAE3K8W6"/>
<dbReference type="InterPro" id="IPR027417">
    <property type="entry name" value="P-loop_NTPase"/>
</dbReference>
<comment type="caution">
    <text evidence="10">Lacks conserved residue(s) required for the propagation of feature annotation.</text>
</comment>
<feature type="compositionally biased region" description="Basic and acidic residues" evidence="12">
    <location>
        <begin position="585"/>
        <end position="642"/>
    </location>
</feature>
<comment type="similarity">
    <text evidence="10">Belongs to the SMC family. RAD50 subfamily.</text>
</comment>
<feature type="domain" description="Zinc-hook" evidence="13">
    <location>
        <begin position="407"/>
        <end position="506"/>
    </location>
</feature>
<dbReference type="HAMAP" id="MF_00449">
    <property type="entry name" value="RAD50"/>
    <property type="match status" value="1"/>
</dbReference>
<keyword evidence="3 10" id="KW-0227">DNA damage</keyword>
<name>A0AAE3K8W6_9EURY</name>
<comment type="caution">
    <text evidence="14">The sequence shown here is derived from an EMBL/GenBank/DDBJ whole genome shotgun (WGS) entry which is preliminary data.</text>
</comment>
<reference evidence="14" key="1">
    <citation type="journal article" date="2022" name="Syst. Appl. Microbiol.">
        <title>Natronocalculus amylovorans gen. nov., sp. nov., and Natranaeroarchaeum aerophilus sp. nov., dominant culturable amylolytic natronoarchaea from hypersaline soda lakes in southwestern Siberia.</title>
        <authorList>
            <person name="Sorokin D.Y."/>
            <person name="Elcheninov A.G."/>
            <person name="Khizhniak T.V."/>
            <person name="Koenen M."/>
            <person name="Bale N.J."/>
            <person name="Damste J.S.S."/>
            <person name="Kublanov I.V."/>
        </authorList>
    </citation>
    <scope>NUCLEOTIDE SEQUENCE</scope>
    <source>
        <strain evidence="14">AArc-St2</strain>
    </source>
</reference>
<evidence type="ECO:0000256" key="10">
    <source>
        <dbReference type="HAMAP-Rule" id="MF_00449"/>
    </source>
</evidence>
<feature type="binding site" evidence="10">
    <location>
        <begin position="32"/>
        <end position="38"/>
    </location>
    <ligand>
        <name>ATP</name>
        <dbReference type="ChEBI" id="CHEBI:30616"/>
    </ligand>
</feature>
<evidence type="ECO:0000256" key="1">
    <source>
        <dbReference type="ARBA" id="ARBA00022723"/>
    </source>
</evidence>
<evidence type="ECO:0000313" key="15">
    <source>
        <dbReference type="Proteomes" id="UP001203207"/>
    </source>
</evidence>
<dbReference type="PANTHER" id="PTHR32114">
    <property type="entry name" value="ABC TRANSPORTER ABCH.3"/>
    <property type="match status" value="1"/>
</dbReference>
<dbReference type="SUPFAM" id="SSF75712">
    <property type="entry name" value="Rad50 coiled-coil Zn hook"/>
    <property type="match status" value="1"/>
</dbReference>
<keyword evidence="1 10" id="KW-0479">Metal-binding</keyword>
<dbReference type="GO" id="GO:0005524">
    <property type="term" value="F:ATP binding"/>
    <property type="evidence" value="ECO:0007669"/>
    <property type="project" value="UniProtKB-UniRule"/>
</dbReference>
<dbReference type="InterPro" id="IPR053480">
    <property type="entry name" value="DSB_repair_ATPase"/>
</dbReference>
<keyword evidence="6 10" id="KW-0067">ATP-binding</keyword>
<evidence type="ECO:0000259" key="13">
    <source>
        <dbReference type="PROSITE" id="PS51131"/>
    </source>
</evidence>
<dbReference type="InterPro" id="IPR013134">
    <property type="entry name" value="Zn_hook_RAD50"/>
</dbReference>
<evidence type="ECO:0000256" key="9">
    <source>
        <dbReference type="ARBA" id="ARBA00049666"/>
    </source>
</evidence>
<evidence type="ECO:0000313" key="14">
    <source>
        <dbReference type="EMBL" id="MCL9815414.1"/>
    </source>
</evidence>
<feature type="region of interest" description="Disordered" evidence="12">
    <location>
        <begin position="579"/>
        <end position="642"/>
    </location>
</feature>
<dbReference type="GO" id="GO:0006302">
    <property type="term" value="P:double-strand break repair"/>
    <property type="evidence" value="ECO:0007669"/>
    <property type="project" value="UniProtKB-UniRule"/>
</dbReference>
<dbReference type="SUPFAM" id="SSF57997">
    <property type="entry name" value="Tropomyosin"/>
    <property type="match status" value="1"/>
</dbReference>
<dbReference type="NCBIfam" id="NF041035">
    <property type="entry name" value="Rad50_Halo"/>
    <property type="match status" value="1"/>
</dbReference>
<feature type="binding site" evidence="10 11">
    <location>
        <position position="457"/>
    </location>
    <ligand>
        <name>Zn(2+)</name>
        <dbReference type="ChEBI" id="CHEBI:29105"/>
    </ligand>
</feature>
<evidence type="ECO:0000256" key="12">
    <source>
        <dbReference type="SAM" id="MobiDB-lite"/>
    </source>
</evidence>
<dbReference type="InterPro" id="IPR041685">
    <property type="entry name" value="AAA_GajA/Old/RecF-like"/>
</dbReference>
<dbReference type="InterPro" id="IPR022982">
    <property type="entry name" value="Rad50_ATPase_archaeal"/>
</dbReference>
<comment type="cofactor">
    <cofactor evidence="10">
        <name>Zn(2+)</name>
        <dbReference type="ChEBI" id="CHEBI:29105"/>
    </cofactor>
    <text evidence="10">Binds 1 zinc ion per homodimer.</text>
</comment>
<accession>A0AAE3K8W6</accession>
<sequence>MRVTKLSLTNFKPYATAEIDLRDGVTVIHGVNGSGKSSLLEAVFFALYGSKALEGTLDDVVTNGTEACEIDLIFTHQGETYELIRELKRSGERVSTRKCVLTGPDVTIEGARDVRTFVTELLRMDAEAFINCAYVQQGDVNKLINATPKQRQDMIDDLLQLGVLEEYRTRAGQARLGVEDVLGNTEGALQNIRNQIKTKEDTEPYARLNNVENELSDVTTRIENYEGEKQKAEKARDAAESTLSEYEEKQQRVASLTESIDGIQNQIESTAAERSTLKEQSTEHRAQIQQLSAQADRLRESLSKEVPTANIIEEYEQQLTENLDEIREKREELRIKQSAYKNQANALSEKATHLSERAETTETEVETLQEEIQSVTDQIKEQKERLETLKTERQSLSSRFDAAPIDSGSASSYVKEIQTQKEEQTTRKAELSATIESLTDAIEETEHLLAEGKCPECGQPVDGSPHVHDLSDDRERLSEYQRKKAAIEEKVSSLTTELAEAQKLVETESRIDEIETTITLLTERIDELAERRSQKEHQLNTKQDAIAEYRSQAESVSADAQTKQDQHAEVTAEISAFTDELSEIESERDQLTELSEITERQTELEERIERLTEKRSELQSRNDERREWLKQQRDERESLKEAVDERAIESAKEQKSNAEQYLEQVTEMLTQLTTKRDRLTSERGEITAEIEQLESLNKQQTQLQQRVDALSALRSETSDLESMYGEIRATLRQQNVETLERMVNEMFDLIYANDAYSHIELDGEYELSVFQKDGERLDPEQLSGGERALFNLSLRCAIYRLLAEGIDGAAPTPPLILDEPTVFLDTGHVDRLVQLVSEMRGFGVDQILIVSHDDKLIDAADDLVTVEKNPTTNRSTVNRADKPALSALQVQVGDD</sequence>
<keyword evidence="8 10" id="KW-0234">DNA repair</keyword>
<dbReference type="Proteomes" id="UP001203207">
    <property type="component" value="Unassembled WGS sequence"/>
</dbReference>
<feature type="binding site" evidence="10">
    <location>
        <position position="137"/>
    </location>
    <ligand>
        <name>ATP</name>
        <dbReference type="ChEBI" id="CHEBI:30616"/>
    </ligand>
</feature>